<evidence type="ECO:0000313" key="11">
    <source>
        <dbReference type="EMBL" id="CBF82339.1"/>
    </source>
</evidence>
<evidence type="ECO:0000259" key="9">
    <source>
        <dbReference type="Pfam" id="PF12359"/>
    </source>
</evidence>
<reference evidence="12" key="2">
    <citation type="journal article" date="2009" name="Fungal Genet. Biol.">
        <title>The 2008 update of the Aspergillus nidulans genome annotation: a community effort.</title>
        <authorList>
            <person name="Wortman J.R."/>
            <person name="Gilsenan J.M."/>
            <person name="Joardar V."/>
            <person name="Deegan J."/>
            <person name="Clutterbuck J."/>
            <person name="Andersen M.R."/>
            <person name="Archer D."/>
            <person name="Bencina M."/>
            <person name="Braus G."/>
            <person name="Coutinho P."/>
            <person name="von Dohren H."/>
            <person name="Doonan J."/>
            <person name="Driessen A.J."/>
            <person name="Durek P."/>
            <person name="Espeso E."/>
            <person name="Fekete E."/>
            <person name="Flipphi M."/>
            <person name="Estrada C.G."/>
            <person name="Geysens S."/>
            <person name="Goldman G."/>
            <person name="de Groot P.W."/>
            <person name="Hansen K."/>
            <person name="Harris S.D."/>
            <person name="Heinekamp T."/>
            <person name="Helmstaedt K."/>
            <person name="Henrissat B."/>
            <person name="Hofmann G."/>
            <person name="Homan T."/>
            <person name="Horio T."/>
            <person name="Horiuchi H."/>
            <person name="James S."/>
            <person name="Jones M."/>
            <person name="Karaffa L."/>
            <person name="Karanyi Z."/>
            <person name="Kato M."/>
            <person name="Keller N."/>
            <person name="Kelly D.E."/>
            <person name="Kiel J.A."/>
            <person name="Kim J.M."/>
            <person name="van der Klei I.J."/>
            <person name="Klis F.M."/>
            <person name="Kovalchuk A."/>
            <person name="Krasevec N."/>
            <person name="Kubicek C.P."/>
            <person name="Liu B."/>
            <person name="Maccabe A."/>
            <person name="Meyer V."/>
            <person name="Mirabito P."/>
            <person name="Miskei M."/>
            <person name="Mos M."/>
            <person name="Mullins J."/>
            <person name="Nelson D.R."/>
            <person name="Nielsen J."/>
            <person name="Oakley B.R."/>
            <person name="Osmani S.A."/>
            <person name="Pakula T."/>
            <person name="Paszewski A."/>
            <person name="Paulsen I."/>
            <person name="Pilsyk S."/>
            <person name="Pocsi I."/>
            <person name="Punt P.J."/>
            <person name="Ram A.F."/>
            <person name="Ren Q."/>
            <person name="Robellet X."/>
            <person name="Robson G."/>
            <person name="Seiboth B."/>
            <person name="van Solingen P."/>
            <person name="Specht T."/>
            <person name="Sun J."/>
            <person name="Taheri-Talesh N."/>
            <person name="Takeshita N."/>
            <person name="Ussery D."/>
            <person name="vanKuyk P.A."/>
            <person name="Visser H."/>
            <person name="van de Vondervoort P.J."/>
            <person name="de Vries R.P."/>
            <person name="Walton J."/>
            <person name="Xiang X."/>
            <person name="Xiong Y."/>
            <person name="Zeng A.P."/>
            <person name="Brandt B.W."/>
            <person name="Cornell M.J."/>
            <person name="van den Hondel C.A."/>
            <person name="Visser J."/>
            <person name="Oliver S.G."/>
            <person name="Turner G."/>
        </authorList>
    </citation>
    <scope>GENOME REANNOTATION</scope>
    <source>
        <strain evidence="12">FGSC A4 / ATCC 38163 / CBS 112.46 / NRRL 194 / M139</strain>
    </source>
</reference>
<dbReference type="HOGENOM" id="CLU_000211_1_0_1"/>
<dbReference type="InterPro" id="IPR022099">
    <property type="entry name" value="DUF3638"/>
</dbReference>
<evidence type="ECO:0000256" key="7">
    <source>
        <dbReference type="SAM" id="MobiDB-lite"/>
    </source>
</evidence>
<name>Q5AR80_EMENI</name>
<evidence type="ECO:0000256" key="2">
    <source>
        <dbReference type="ARBA" id="ARBA00012759"/>
    </source>
</evidence>
<evidence type="ECO:0000259" key="10">
    <source>
        <dbReference type="Pfam" id="PF20255"/>
    </source>
</evidence>
<protein>
    <recommendedName>
        <fullName evidence="2">ubiquitinyl hydrolase 1</fullName>
        <ecNumber evidence="2">3.4.19.12</ecNumber>
    </recommendedName>
</protein>
<keyword evidence="6" id="KW-0788">Thiol protease</keyword>
<feature type="domain" description="DUF3638" evidence="8">
    <location>
        <begin position="2036"/>
        <end position="2259"/>
    </location>
</feature>
<dbReference type="InParanoid" id="Q5AR80"/>
<dbReference type="SUPFAM" id="SSF52540">
    <property type="entry name" value="P-loop containing nucleoside triphosphate hydrolases"/>
    <property type="match status" value="1"/>
</dbReference>
<proteinExistence type="predicted"/>
<evidence type="ECO:0000256" key="4">
    <source>
        <dbReference type="ARBA" id="ARBA00022786"/>
    </source>
</evidence>
<dbReference type="EC" id="3.4.19.12" evidence="2"/>
<dbReference type="OrthoDB" id="3182339at2759"/>
<dbReference type="EMBL" id="BN001306">
    <property type="protein sequence ID" value="CBF82339.1"/>
    <property type="molecule type" value="Genomic_DNA"/>
</dbReference>
<dbReference type="PANTHER" id="PTHR13367">
    <property type="entry name" value="UBIQUITIN THIOESTERASE"/>
    <property type="match status" value="1"/>
</dbReference>
<dbReference type="Proteomes" id="UP000000560">
    <property type="component" value="Chromosome VI"/>
</dbReference>
<evidence type="ECO:0000256" key="1">
    <source>
        <dbReference type="ARBA" id="ARBA00000707"/>
    </source>
</evidence>
<dbReference type="OMA" id="RRIYHMP"/>
<evidence type="ECO:0000256" key="5">
    <source>
        <dbReference type="ARBA" id="ARBA00022801"/>
    </source>
</evidence>
<dbReference type="InterPro" id="IPR027417">
    <property type="entry name" value="P-loop_NTPase"/>
</dbReference>
<feature type="domain" description="DUF6606" evidence="10">
    <location>
        <begin position="16"/>
        <end position="286"/>
    </location>
</feature>
<feature type="region of interest" description="Disordered" evidence="7">
    <location>
        <begin position="2381"/>
        <end position="2402"/>
    </location>
</feature>
<dbReference type="GeneID" id="2867987"/>
<accession>Q5AR80</accession>
<dbReference type="Pfam" id="PF12340">
    <property type="entry name" value="DUF3638"/>
    <property type="match status" value="1"/>
</dbReference>
<dbReference type="InterPro" id="IPR046541">
    <property type="entry name" value="DUF6606"/>
</dbReference>
<gene>
    <name evidence="11" type="ORF">ANIA_09200</name>
</gene>
<feature type="region of interest" description="Disordered" evidence="7">
    <location>
        <begin position="2850"/>
        <end position="2881"/>
    </location>
</feature>
<dbReference type="STRING" id="227321.Q5AR80"/>
<accession>C8VJT6</accession>
<feature type="region of interest" description="Disordered" evidence="7">
    <location>
        <begin position="178"/>
        <end position="201"/>
    </location>
</feature>
<dbReference type="Pfam" id="PF12359">
    <property type="entry name" value="DUF3645"/>
    <property type="match status" value="1"/>
</dbReference>
<dbReference type="InterPro" id="IPR051346">
    <property type="entry name" value="OTU_Deubiquitinase"/>
</dbReference>
<feature type="region of interest" description="Disordered" evidence="7">
    <location>
        <begin position="2800"/>
        <end position="2829"/>
    </location>
</feature>
<dbReference type="KEGG" id="ani:ANIA_09200"/>
<dbReference type="PANTHER" id="PTHR13367:SF34">
    <property type="match status" value="1"/>
</dbReference>
<evidence type="ECO:0000313" key="12">
    <source>
        <dbReference type="Proteomes" id="UP000000560"/>
    </source>
</evidence>
<sequence length="3141" mass="358021">MPAPFMVSTIDASLYLFHHVFFPSKLPQGDDYDTNCELILIDSVIHSLKEFRTLVPKHHRQVVDPVIAMVARLRGIHGSHGDMSEGRLKEAFQKLDDEGGILPIHVRCQNAAILMTRDEKVIYVEVFELSPQNEAVYSTAGRLQRQFPGPSFMLDRATFNAPGFQDTLANTLYTMSHQSAPGTKSRVKKAGQEHDEERDTTDPKMVTEFLVAFLRPYATIFDGLQIQKNTREEVLWLDTRLPWRRSPLWLLVRVALQLNLQRLCRRHEISDDIYKHYMVYYMGSVLNVCLEEAMSDEQYYVMTAKIARRLCKLDLSHLPAWFPFVQTVLKKANRSIQKSWGEIIDQTGSRLGKEYPGKLNFEEDVYHSLPDLDKWLEGLEERRHCLSSADFQPRTDLLEFDKAKLPLPLRTDDTDYNLLNLAAFEDWVEFNLDSWLQVHISDEDTCQQLHDLIKNYYHVAFPQYSSNPEAVSVMLLTILELWIACDKSAVILHPLLSDYDTCVPMELFEVLLLPYRSQMERLARAEDYMEQRRQRLRFPESSIFEDFGTRSCFSVRFFDKSIEHQDLLAEIEDHAERERTKKKLELRQKHQRYQELYALAGQRECTYYEVIPDSRFDHTESRHSPNCQRCAYTREADSIQIGIHEWPLPTNPLKAKTTVFELNVPQPFASWRDTTVFFLLNVLQLDYSSKGNPRARHQPKDYSGLSAFFASTNYSRRIGLLSEVKPHVKTHRYKKKIIDVTESDVCLANGLVLRYFDHGTDCFVTQFMATNKTASSCTYKLPRRSSDLQMFLFRPAHSRNGPSPNTVIGSQDSCPLDISLEEYKALCSMPLGVEIQWQNILRQLAMPSVVFKKDETCFFILQIIRQAGTSTKDSVLRAGHVILDDDRFTTALLGEINNTAARIKENWESAQELGVLVILTQRILALSASTEVRDLCRAQLSSLRTASFKLITLVREQAGHSDTDRHRNDLIARATYLALICVTTFDAESPVVQQILEDELNASVWIQCCMMIHDRKGLLDMTAGSLSQILYHRWQIVSYRCYRDLAHNIVHKKCPAMDLAIREAWAAYHPEFPWSVAPGGGNHWLVTGDQSLQVHYNVLTGELLINGQPLARLPAEYERHRTYRTLFGQSAMDVMPSGIPGMRFSGQRKHMRQTIHLGKESAPGLNGFDLCVRTINEDDQAREFVPFRLLDGALPVDFVQNYAHWYDVDGGYVEFCPVKEPWQSSSSHWRLERKRPGQNGWCLVNGAISLVNNWSYTAKFLSSILQPIEEPSRVHYKFHTSTSSLEIDVPRLRLSFTLQSGDSVIRSRQYRGMFIDPDQSLGTLIGLRSKLVLLHENDNSRKVLIPDGAVNWARDGKHVAVNIGWQHGSKLHVYSVDNQLGRLVDNGSLHSKLMLCYLHAVTSFCLPDVLTKKTGTEQALSVLRSASMRSFIQLAEDEISLLVNIARLTTVRQYYPDNERVMQSIGWQNLGSLAHHDEFREQVQAILDQDSTMRMFYPHSKRYGAILPFSNHDLLQRNRIRSSVFRITGFGAEDHTTAFDVQYTERGRNYQSEDFSRVFCLCKTIHEGTFHSALLIDHQHRLSEIWKFLCQSDEVYGPDVVVDKERLKYDATWLLNPVDFVSAHWCSIHEVLRQGPAQLNRYQVMIWVSAMAFSNKIPMAVLETFAAFYVIRAMDCCRPPPRSSFQPTKGYVLNETVLKCQMQSVLRDETPESSLVPKKKETYRAFRRRIEQERLKNRAQALNSLIARLRSQWPTAAPVTPSSQEVPSCDDYYHMQQAMAMVHRCFSEWFNNRELREYLTMVTSVISSQHVQIMAVPSPQFSTPAVPLLRKRGFISIEDVLDQSLGAPPVLPTKPPGLMDLLYVDSTPIGPAPRLVPLITALGSQARSGYESRYVEQLRDSAKSLQGIRQADQVTLPEEELRNVINGYLTRCEEHYKEMHRAIFARMTFSGVGSKENPVYLATLKTIITIDMGPRFSTELFLQQLTRKKWNQISPRWKACFIAYGISITAFQRAKRLVSLVGHREELVRELQTPGHSNWDPYEFPESLLLEIENGILIRDVQEQIARQLRNIQPGHNAVMQLNMGEGKSSVIVPIVVTALANGSCLVYVLVPKPQSRQMFQMLVSKLGGLLGRRVYCLPVTRSLSIGEKEASEMESMCLECMENGGVLLVQPEHILSLKLMCQECFLTGRDAVGRRLQRILQLFRKSSRAVVDESDENFSVKFELIYTMGSQRALELSPQRWTLIQKLLGLVQRFAPAVKAKFPLSIEIHGQQQGRFPRIRLLHENAAVDLLRQIANHICNNGIESLPISRQPEATRRAILSYIVNIELSAEEIAAVEGDSAASFWTTSTKEPLLLLRGLLAGGVLTSCLSQKRWRVNYGPDGSRKPRTKLSVPYRAKDNPAPRSEFSHPDVVIVLTCLSYYYAGLSNEDLVAAFHHLLKSDQADTEYQAWVDDAPDLSDAYRQLGGINLQDRHLCVERVFPRLRFSKGAIDYLLAHLVFPKEMKEFPYKISASGWDIGEINSLPTAGFSGTNDSRVTLPLRVTQLDLPEQNHTNALVLEYLLRPENSVVPISARNEREPKSDAEILLDLVVSLNPRTQVVLDVGAQILELTNLEVAKTWLKMAPDEERAQAVVYVSDADELCVVDRTGLVEPLQISPFAKQLEACLVFLDEAHTRGIDLKLPQHYRAAVTLGAGLTKDKLVQACMRMRKLGKGQSVVFCVPQEIETKILSIVEKPSGHDINVSDVLRWAISETWADMQRTIPLWAIQGERFERQSNLWNRARRDGETQMTQTLAEEFLEPESQSIEQRYRPHSDQDTPPFTLSNNDDNDNIRLIRERCREFKDINFQSTQLQEEQERQLAPEVEQERQVQRPPAATPEDHFIHPDLRYFVATGILKEGSNAFMPAFQALDDTSAANYLNVSEFAEHSDVPEPTSGLLVTGDFVRTVRVPKSPSSTMDDYQRPVQWVLTGIARPSSEGGRKTVKHMIVISPYEANELHSEILKSKTVMIHLYAPRQNSNFSALDKLDLYTVPQADCAVLDIPAAVRIQLNLFAGQLYISSIGEYHEICNFLGIAYYAAPEGLSLAPDGFILTPNKTKFTKSPLKFLKVLMSQIRKDGQEIDKTHIGKLLDGKLLTLTDFEG</sequence>
<dbReference type="GO" id="GO:0006508">
    <property type="term" value="P:proteolysis"/>
    <property type="evidence" value="ECO:0007669"/>
    <property type="project" value="UniProtKB-KW"/>
</dbReference>
<dbReference type="RefSeq" id="XP_682469.1">
    <property type="nucleotide sequence ID" value="XM_677377.1"/>
</dbReference>
<feature type="compositionally biased region" description="Basic and acidic residues" evidence="7">
    <location>
        <begin position="2855"/>
        <end position="2870"/>
    </location>
</feature>
<dbReference type="VEuPathDB" id="FungiDB:AN9200"/>
<reference evidence="12" key="1">
    <citation type="journal article" date="2005" name="Nature">
        <title>Sequencing of Aspergillus nidulans and comparative analysis with A. fumigatus and A. oryzae.</title>
        <authorList>
            <person name="Galagan J.E."/>
            <person name="Calvo S.E."/>
            <person name="Cuomo C."/>
            <person name="Ma L.J."/>
            <person name="Wortman J.R."/>
            <person name="Batzoglou S."/>
            <person name="Lee S.I."/>
            <person name="Basturkmen M."/>
            <person name="Spevak C.C."/>
            <person name="Clutterbuck J."/>
            <person name="Kapitonov V."/>
            <person name="Jurka J."/>
            <person name="Scazzocchio C."/>
            <person name="Farman M."/>
            <person name="Butler J."/>
            <person name="Purcell S."/>
            <person name="Harris S."/>
            <person name="Braus G.H."/>
            <person name="Draht O."/>
            <person name="Busch S."/>
            <person name="D'Enfert C."/>
            <person name="Bouchier C."/>
            <person name="Goldman G.H."/>
            <person name="Bell-Pedersen D."/>
            <person name="Griffiths-Jones S."/>
            <person name="Doonan J.H."/>
            <person name="Yu J."/>
            <person name="Vienken K."/>
            <person name="Pain A."/>
            <person name="Freitag M."/>
            <person name="Selker E.U."/>
            <person name="Archer D.B."/>
            <person name="Penalva M.A."/>
            <person name="Oakley B.R."/>
            <person name="Momany M."/>
            <person name="Tanaka T."/>
            <person name="Kumagai T."/>
            <person name="Asai K."/>
            <person name="Machida M."/>
            <person name="Nierman W.C."/>
            <person name="Denning D.W."/>
            <person name="Caddick M."/>
            <person name="Hynes M."/>
            <person name="Paoletti M."/>
            <person name="Fischer R."/>
            <person name="Miller B."/>
            <person name="Dyer P."/>
            <person name="Sachs M.S."/>
            <person name="Osmani S.A."/>
            <person name="Birren B.W."/>
        </authorList>
    </citation>
    <scope>NUCLEOTIDE SEQUENCE [LARGE SCALE GENOMIC DNA]</scope>
    <source>
        <strain evidence="12">FGSC A4 / ATCC 38163 / CBS 112.46 / NRRL 194 / M139</strain>
    </source>
</reference>
<dbReference type="eggNOG" id="ENOG502QUFK">
    <property type="taxonomic scope" value="Eukaryota"/>
</dbReference>
<evidence type="ECO:0000256" key="3">
    <source>
        <dbReference type="ARBA" id="ARBA00022670"/>
    </source>
</evidence>
<evidence type="ECO:0000259" key="8">
    <source>
        <dbReference type="Pfam" id="PF12340"/>
    </source>
</evidence>
<dbReference type="InterPro" id="IPR022105">
    <property type="entry name" value="DUF3645"/>
</dbReference>
<organism evidence="11 12">
    <name type="scientific">Emericella nidulans (strain FGSC A4 / ATCC 38163 / CBS 112.46 / NRRL 194 / M139)</name>
    <name type="common">Aspergillus nidulans</name>
    <dbReference type="NCBI Taxonomy" id="227321"/>
    <lineage>
        <taxon>Eukaryota</taxon>
        <taxon>Fungi</taxon>
        <taxon>Dikarya</taxon>
        <taxon>Ascomycota</taxon>
        <taxon>Pezizomycotina</taxon>
        <taxon>Eurotiomycetes</taxon>
        <taxon>Eurotiomycetidae</taxon>
        <taxon>Eurotiales</taxon>
        <taxon>Aspergillaceae</taxon>
        <taxon>Aspergillus</taxon>
        <taxon>Aspergillus subgen. Nidulantes</taxon>
    </lineage>
</organism>
<feature type="compositionally biased region" description="Basic and acidic residues" evidence="7">
    <location>
        <begin position="190"/>
        <end position="201"/>
    </location>
</feature>
<keyword evidence="12" id="KW-1185">Reference proteome</keyword>
<dbReference type="Pfam" id="PF20255">
    <property type="entry name" value="DUF6606"/>
    <property type="match status" value="1"/>
</dbReference>
<keyword evidence="3" id="KW-0645">Protease</keyword>
<keyword evidence="5" id="KW-0378">Hydrolase</keyword>
<evidence type="ECO:0000256" key="6">
    <source>
        <dbReference type="ARBA" id="ARBA00022807"/>
    </source>
</evidence>
<keyword evidence="4" id="KW-0833">Ubl conjugation pathway</keyword>
<dbReference type="GO" id="GO:0004843">
    <property type="term" value="F:cysteine-type deubiquitinase activity"/>
    <property type="evidence" value="ECO:0007669"/>
    <property type="project" value="UniProtKB-EC"/>
</dbReference>
<feature type="domain" description="DUF3645" evidence="9">
    <location>
        <begin position="2387"/>
        <end position="2417"/>
    </location>
</feature>
<comment type="catalytic activity">
    <reaction evidence="1">
        <text>Thiol-dependent hydrolysis of ester, thioester, amide, peptide and isopeptide bonds formed by the C-terminal Gly of ubiquitin (a 76-residue protein attached to proteins as an intracellular targeting signal).</text>
        <dbReference type="EC" id="3.4.19.12"/>
    </reaction>
</comment>